<name>A0ACD4NMW6_9HYPH</name>
<evidence type="ECO:0000313" key="1">
    <source>
        <dbReference type="EMBL" id="WAJ28184.1"/>
    </source>
</evidence>
<gene>
    <name evidence="1" type="ORF">OXU80_25735</name>
</gene>
<sequence>MDRLLQPGDPAPFGIENEAGASPFVFACDHAGRAVPARLGDLGLPEAELSRHIGWDIGIHGVTRALARALDAPYVFQPYSRLVIDCNRRPGHAQSIAPVSDTTPVPANADLSPAEVRARQSEILEPYHAALARLFDARRAAGRPTLFVAMHSCTDRLRSNGIARPWEIGVLADRDWRFGNALIAVLESETNFTVGRNQPYTVSAETDYTVPVHAEGRGLPYAEIEIRQDLIGDPAGQAEWAALCGRLFPLAAERSGVLAP</sequence>
<protein>
    <submittedName>
        <fullName evidence="1">N-formylglutamate amidohydrolase</fullName>
    </submittedName>
</protein>
<evidence type="ECO:0000313" key="2">
    <source>
        <dbReference type="Proteomes" id="UP001163223"/>
    </source>
</evidence>
<proteinExistence type="predicted"/>
<dbReference type="Proteomes" id="UP001163223">
    <property type="component" value="Chromosome"/>
</dbReference>
<reference evidence="1" key="1">
    <citation type="submission" date="2022-11" db="EMBL/GenBank/DDBJ databases">
        <title>beta-Carotene-producing bacterium, Jeongeuplla avenae sp. nov., alleviates the salt stress of Arabidopsis seedlings.</title>
        <authorList>
            <person name="Jiang L."/>
            <person name="Lee J."/>
        </authorList>
    </citation>
    <scope>NUCLEOTIDE SEQUENCE</scope>
    <source>
        <strain evidence="1">DY_R2A_6</strain>
    </source>
</reference>
<dbReference type="EMBL" id="CP113520">
    <property type="protein sequence ID" value="WAJ28184.1"/>
    <property type="molecule type" value="Genomic_DNA"/>
</dbReference>
<keyword evidence="2" id="KW-1185">Reference proteome</keyword>
<organism evidence="1 2">
    <name type="scientific">Antarcticirhabdus aurantiaca</name>
    <dbReference type="NCBI Taxonomy" id="2606717"/>
    <lineage>
        <taxon>Bacteria</taxon>
        <taxon>Pseudomonadati</taxon>
        <taxon>Pseudomonadota</taxon>
        <taxon>Alphaproteobacteria</taxon>
        <taxon>Hyphomicrobiales</taxon>
        <taxon>Aurantimonadaceae</taxon>
        <taxon>Antarcticirhabdus</taxon>
    </lineage>
</organism>
<accession>A0ACD4NMW6</accession>